<reference evidence="3" key="1">
    <citation type="submission" date="2019-03" db="EMBL/GenBank/DDBJ databases">
        <authorList>
            <person name="Danneels B."/>
        </authorList>
    </citation>
    <scope>NUCLEOTIDE SEQUENCE</scope>
</reference>
<evidence type="ECO:0000313" key="3">
    <source>
        <dbReference type="EMBL" id="VFR96639.1"/>
    </source>
</evidence>
<evidence type="ECO:0000313" key="2">
    <source>
        <dbReference type="EMBL" id="VFR79851.1"/>
    </source>
</evidence>
<dbReference type="EMBL" id="CAADIK010000047">
    <property type="protein sequence ID" value="VFR79851.1"/>
    <property type="molecule type" value="Genomic_DNA"/>
</dbReference>
<accession>A0A484VB95</accession>
<dbReference type="AlphaFoldDB" id="A0A484VB95"/>
<evidence type="ECO:0000313" key="1">
    <source>
        <dbReference type="EMBL" id="VFR54610.1"/>
    </source>
</evidence>
<dbReference type="EMBL" id="CAADIZ010000024">
    <property type="protein sequence ID" value="VFS23676.1"/>
    <property type="molecule type" value="Genomic_DNA"/>
</dbReference>
<gene>
    <name evidence="1" type="ORF">BRI6_3149</name>
    <name evidence="2" type="ORF">BRI9_3211</name>
    <name evidence="3" type="ORF">IVO3_3206</name>
    <name evidence="4" type="ORF">RAN7_3181</name>
</gene>
<name>A0A484VB95_9ZZZZ</name>
<evidence type="ECO:0000313" key="4">
    <source>
        <dbReference type="EMBL" id="VFS23676.1"/>
    </source>
</evidence>
<organism evidence="3">
    <name type="scientific">plant metagenome</name>
    <dbReference type="NCBI Taxonomy" id="1297885"/>
    <lineage>
        <taxon>unclassified sequences</taxon>
        <taxon>metagenomes</taxon>
        <taxon>organismal metagenomes</taxon>
    </lineage>
</organism>
<protein>
    <submittedName>
        <fullName evidence="3">Uncharacterized protein</fullName>
    </submittedName>
</protein>
<proteinExistence type="predicted"/>
<sequence length="49" mass="5535">MNGSLSVAGRPEQGSFMSYLYEMAFFSAFAIRCQPQHLMLPRQTTAYSI</sequence>
<dbReference type="EMBL" id="CAADII010000030">
    <property type="protein sequence ID" value="VFR54610.1"/>
    <property type="molecule type" value="Genomic_DNA"/>
</dbReference>
<dbReference type="EMBL" id="CAADIP010000051">
    <property type="protein sequence ID" value="VFR96639.1"/>
    <property type="molecule type" value="Genomic_DNA"/>
</dbReference>